<feature type="region of interest" description="Disordered" evidence="2">
    <location>
        <begin position="1"/>
        <end position="40"/>
    </location>
</feature>
<evidence type="ECO:0000256" key="1">
    <source>
        <dbReference type="SAM" id="Coils"/>
    </source>
</evidence>
<evidence type="ECO:0000313" key="3">
    <source>
        <dbReference type="EMBL" id="CAH2284963.1"/>
    </source>
</evidence>
<dbReference type="Proteomes" id="UP001295444">
    <property type="component" value="Chromosome 04"/>
</dbReference>
<accession>A0AAD1S0U4</accession>
<name>A0AAD1S0U4_PELCU</name>
<organism evidence="3 4">
    <name type="scientific">Pelobates cultripes</name>
    <name type="common">Western spadefoot toad</name>
    <dbReference type="NCBI Taxonomy" id="61616"/>
    <lineage>
        <taxon>Eukaryota</taxon>
        <taxon>Metazoa</taxon>
        <taxon>Chordata</taxon>
        <taxon>Craniata</taxon>
        <taxon>Vertebrata</taxon>
        <taxon>Euteleostomi</taxon>
        <taxon>Amphibia</taxon>
        <taxon>Batrachia</taxon>
        <taxon>Anura</taxon>
        <taxon>Pelobatoidea</taxon>
        <taxon>Pelobatidae</taxon>
        <taxon>Pelobates</taxon>
    </lineage>
</organism>
<gene>
    <name evidence="3" type="ORF">PECUL_23A050523</name>
</gene>
<sequence>MTRASTPKTSGLMERDQDGDGGNDTIPLQSSPGPQNLPVTQDFLQNCLEDMSRNILTSIHSTLRELRKDMQELGDRTACVEQRGEEQAAAQNGMADQVQHMQQQLEYTQRKVVDLEDRSRHQKL</sequence>
<proteinExistence type="predicted"/>
<dbReference type="EMBL" id="OW240915">
    <property type="protein sequence ID" value="CAH2284963.1"/>
    <property type="molecule type" value="Genomic_DNA"/>
</dbReference>
<reference evidence="3" key="1">
    <citation type="submission" date="2022-03" db="EMBL/GenBank/DDBJ databases">
        <authorList>
            <person name="Alioto T."/>
            <person name="Alioto T."/>
            <person name="Gomez Garrido J."/>
        </authorList>
    </citation>
    <scope>NUCLEOTIDE SEQUENCE</scope>
</reference>
<protein>
    <submittedName>
        <fullName evidence="3">Uncharacterized protein</fullName>
    </submittedName>
</protein>
<feature type="coiled-coil region" evidence="1">
    <location>
        <begin position="63"/>
        <end position="118"/>
    </location>
</feature>
<feature type="compositionally biased region" description="Polar residues" evidence="2">
    <location>
        <begin position="26"/>
        <end position="40"/>
    </location>
</feature>
<dbReference type="AlphaFoldDB" id="A0AAD1S0U4"/>
<keyword evidence="4" id="KW-1185">Reference proteome</keyword>
<keyword evidence="1" id="KW-0175">Coiled coil</keyword>
<evidence type="ECO:0000313" key="4">
    <source>
        <dbReference type="Proteomes" id="UP001295444"/>
    </source>
</evidence>
<evidence type="ECO:0000256" key="2">
    <source>
        <dbReference type="SAM" id="MobiDB-lite"/>
    </source>
</evidence>